<accession>A0A7C9MJR7</accession>
<keyword evidence="2" id="KW-1185">Reference proteome</keyword>
<reference evidence="1 2" key="1">
    <citation type="submission" date="2020-01" db="EMBL/GenBank/DDBJ databases">
        <title>Genome sequence of Desulfovibrio aerotolerans DSM 16695(T).</title>
        <authorList>
            <person name="Karnachuk O."/>
            <person name="Avakyan M."/>
            <person name="Mardanov A."/>
            <person name="Kadnikov V."/>
            <person name="Ravin N."/>
        </authorList>
    </citation>
    <scope>NUCLEOTIDE SEQUENCE [LARGE SCALE GENOMIC DNA]</scope>
    <source>
        <strain evidence="1 2">DSM 16695</strain>
    </source>
</reference>
<dbReference type="RefSeq" id="WP_160958945.1">
    <property type="nucleotide sequence ID" value="NZ_WVUD01000004.1"/>
</dbReference>
<dbReference type="EMBL" id="WVUD01000004">
    <property type="protein sequence ID" value="MYL82333.1"/>
    <property type="molecule type" value="Genomic_DNA"/>
</dbReference>
<evidence type="ECO:0000313" key="2">
    <source>
        <dbReference type="Proteomes" id="UP000482487"/>
    </source>
</evidence>
<gene>
    <name evidence="1" type="ORF">GTA51_04170</name>
</gene>
<name>A0A7C9MJR7_9BACT</name>
<dbReference type="OrthoDB" id="9882113at2"/>
<proteinExistence type="predicted"/>
<evidence type="ECO:0000313" key="1">
    <source>
        <dbReference type="EMBL" id="MYL82333.1"/>
    </source>
</evidence>
<dbReference type="AlphaFoldDB" id="A0A7C9MJR7"/>
<organism evidence="1 2">
    <name type="scientific">Solidesulfovibrio aerotolerans</name>
    <dbReference type="NCBI Taxonomy" id="295255"/>
    <lineage>
        <taxon>Bacteria</taxon>
        <taxon>Pseudomonadati</taxon>
        <taxon>Thermodesulfobacteriota</taxon>
        <taxon>Desulfovibrionia</taxon>
        <taxon>Desulfovibrionales</taxon>
        <taxon>Desulfovibrionaceae</taxon>
        <taxon>Solidesulfovibrio</taxon>
    </lineage>
</organism>
<protein>
    <submittedName>
        <fullName evidence="1">Uncharacterized protein</fullName>
    </submittedName>
</protein>
<sequence length="84" mass="9209">MKRFNPHADAGLAGEAGSMVEAPAGAWVRYEDAMAEIARLHKALAPILRHAAGDDKQPPLRLNIEETRVIKKEVLEQGAWLPRG</sequence>
<comment type="caution">
    <text evidence="1">The sequence shown here is derived from an EMBL/GenBank/DDBJ whole genome shotgun (WGS) entry which is preliminary data.</text>
</comment>
<dbReference type="Proteomes" id="UP000482487">
    <property type="component" value="Unassembled WGS sequence"/>
</dbReference>